<dbReference type="Proteomes" id="UP000606499">
    <property type="component" value="Unassembled WGS sequence"/>
</dbReference>
<dbReference type="RefSeq" id="WP_147574446.1">
    <property type="nucleotide sequence ID" value="NZ_JACOPL010000025.1"/>
</dbReference>
<organism evidence="1 2">
    <name type="scientific">Agathobaculum faecis</name>
    <dbReference type="NCBI Taxonomy" id="2763013"/>
    <lineage>
        <taxon>Bacteria</taxon>
        <taxon>Bacillati</taxon>
        <taxon>Bacillota</taxon>
        <taxon>Clostridia</taxon>
        <taxon>Eubacteriales</taxon>
        <taxon>Butyricicoccaceae</taxon>
        <taxon>Agathobaculum</taxon>
    </lineage>
</organism>
<evidence type="ECO:0000313" key="1">
    <source>
        <dbReference type="EMBL" id="MBC5726707.1"/>
    </source>
</evidence>
<sequence>MMGVHTGVYVVYYLYRSRYSFVADHFLNDGRHMVDLGSLDKALTFPSERQARRFIADDLERPESGPYFVSELSLGELLEYHPELYEVRRAALNGGAA</sequence>
<accession>A0A923LYQ1</accession>
<name>A0A923LYQ1_9FIRM</name>
<keyword evidence="2" id="KW-1185">Reference proteome</keyword>
<dbReference type="EMBL" id="JACOPL010000025">
    <property type="protein sequence ID" value="MBC5726707.1"/>
    <property type="molecule type" value="Genomic_DNA"/>
</dbReference>
<protein>
    <submittedName>
        <fullName evidence="1">Uncharacterized protein</fullName>
    </submittedName>
</protein>
<evidence type="ECO:0000313" key="2">
    <source>
        <dbReference type="Proteomes" id="UP000606499"/>
    </source>
</evidence>
<gene>
    <name evidence="1" type="ORF">H8S45_14750</name>
</gene>
<comment type="caution">
    <text evidence="1">The sequence shown here is derived from an EMBL/GenBank/DDBJ whole genome shotgun (WGS) entry which is preliminary data.</text>
</comment>
<proteinExistence type="predicted"/>
<reference evidence="1" key="1">
    <citation type="submission" date="2020-08" db="EMBL/GenBank/DDBJ databases">
        <title>Genome public.</title>
        <authorList>
            <person name="Liu C."/>
            <person name="Sun Q."/>
        </authorList>
    </citation>
    <scope>NUCLEOTIDE SEQUENCE</scope>
    <source>
        <strain evidence="1">NSJ-28</strain>
    </source>
</reference>
<dbReference type="AlphaFoldDB" id="A0A923LYQ1"/>